<organism evidence="1 2">
    <name type="scientific">Eumeta variegata</name>
    <name type="common">Bagworm moth</name>
    <name type="synonym">Eumeta japonica</name>
    <dbReference type="NCBI Taxonomy" id="151549"/>
    <lineage>
        <taxon>Eukaryota</taxon>
        <taxon>Metazoa</taxon>
        <taxon>Ecdysozoa</taxon>
        <taxon>Arthropoda</taxon>
        <taxon>Hexapoda</taxon>
        <taxon>Insecta</taxon>
        <taxon>Pterygota</taxon>
        <taxon>Neoptera</taxon>
        <taxon>Endopterygota</taxon>
        <taxon>Lepidoptera</taxon>
        <taxon>Glossata</taxon>
        <taxon>Ditrysia</taxon>
        <taxon>Tineoidea</taxon>
        <taxon>Psychidae</taxon>
        <taxon>Oiketicinae</taxon>
        <taxon>Eumeta</taxon>
    </lineage>
</organism>
<reference evidence="1 2" key="1">
    <citation type="journal article" date="2019" name="Commun. Biol.">
        <title>The bagworm genome reveals a unique fibroin gene that provides high tensile strength.</title>
        <authorList>
            <person name="Kono N."/>
            <person name="Nakamura H."/>
            <person name="Ohtoshi R."/>
            <person name="Tomita M."/>
            <person name="Numata K."/>
            <person name="Arakawa K."/>
        </authorList>
    </citation>
    <scope>NUCLEOTIDE SEQUENCE [LARGE SCALE GENOMIC DNA]</scope>
</reference>
<dbReference type="Proteomes" id="UP000299102">
    <property type="component" value="Unassembled WGS sequence"/>
</dbReference>
<evidence type="ECO:0000313" key="1">
    <source>
        <dbReference type="EMBL" id="GBP97122.1"/>
    </source>
</evidence>
<evidence type="ECO:0000313" key="2">
    <source>
        <dbReference type="Proteomes" id="UP000299102"/>
    </source>
</evidence>
<gene>
    <name evidence="1" type="ORF">EVAR_68317_1</name>
</gene>
<keyword evidence="2" id="KW-1185">Reference proteome</keyword>
<dbReference type="AlphaFoldDB" id="A0A4C2ABB5"/>
<accession>A0A4C2ABB5</accession>
<name>A0A4C2ABB5_EUMVA</name>
<sequence>MPETHTISVCNFVKHSEPEDRRPDYVAHLPTITTWPPSHRLVQPRANIRCPCRDVSLSDKKPLFLKSFIVLKRKGRSRGPAPWASPSLISMGLS</sequence>
<dbReference type="EMBL" id="BGZK01002873">
    <property type="protein sequence ID" value="GBP97122.1"/>
    <property type="molecule type" value="Genomic_DNA"/>
</dbReference>
<comment type="caution">
    <text evidence="1">The sequence shown here is derived from an EMBL/GenBank/DDBJ whole genome shotgun (WGS) entry which is preliminary data.</text>
</comment>
<protein>
    <submittedName>
        <fullName evidence="1">Uncharacterized protein</fullName>
    </submittedName>
</protein>
<proteinExistence type="predicted"/>